<evidence type="ECO:0000259" key="2">
    <source>
        <dbReference type="PROSITE" id="PS51192"/>
    </source>
</evidence>
<dbReference type="Pfam" id="PF00271">
    <property type="entry name" value="Helicase_C"/>
    <property type="match status" value="1"/>
</dbReference>
<dbReference type="PROSITE" id="PS51194">
    <property type="entry name" value="HELICASE_CTER"/>
    <property type="match status" value="1"/>
</dbReference>
<dbReference type="NCBIfam" id="NF046051">
    <property type="entry name" value="restrict_EcoAI"/>
    <property type="match status" value="1"/>
</dbReference>
<dbReference type="SMART" id="SM00487">
    <property type="entry name" value="DEXDc"/>
    <property type="match status" value="1"/>
</dbReference>
<dbReference type="InterPro" id="IPR014001">
    <property type="entry name" value="Helicase_ATP-bd"/>
</dbReference>
<dbReference type="InterPro" id="IPR027417">
    <property type="entry name" value="P-loop_NTPase"/>
</dbReference>
<evidence type="ECO:0000313" key="5">
    <source>
        <dbReference type="Proteomes" id="UP000614915"/>
    </source>
</evidence>
<reference evidence="4 5" key="1">
    <citation type="submission" date="2020-11" db="EMBL/GenBank/DDBJ databases">
        <title>Sequencing the genomes of 1000 actinobacteria strains.</title>
        <authorList>
            <person name="Klenk H.-P."/>
        </authorList>
    </citation>
    <scope>NUCLEOTIDE SEQUENCE [LARGE SCALE GENOMIC DNA]</scope>
    <source>
        <strain evidence="4 5">DSM 101692</strain>
    </source>
</reference>
<proteinExistence type="predicted"/>
<dbReference type="Pfam" id="PF08463">
    <property type="entry name" value="EcoEI_R_C"/>
    <property type="match status" value="1"/>
</dbReference>
<dbReference type="Gene3D" id="3.40.50.300">
    <property type="entry name" value="P-loop containing nucleotide triphosphate hydrolases"/>
    <property type="match status" value="2"/>
</dbReference>
<feature type="domain" description="Helicase C-terminal" evidence="3">
    <location>
        <begin position="372"/>
        <end position="542"/>
    </location>
</feature>
<organism evidence="4 5">
    <name type="scientific">Micromonospora ureilytica</name>
    <dbReference type="NCBI Taxonomy" id="709868"/>
    <lineage>
        <taxon>Bacteria</taxon>
        <taxon>Bacillati</taxon>
        <taxon>Actinomycetota</taxon>
        <taxon>Actinomycetes</taxon>
        <taxon>Micromonosporales</taxon>
        <taxon>Micromonosporaceae</taxon>
        <taxon>Micromonospora</taxon>
    </lineage>
</organism>
<gene>
    <name evidence="4" type="ORF">IW248_005755</name>
</gene>
<evidence type="ECO:0000259" key="3">
    <source>
        <dbReference type="PROSITE" id="PS51194"/>
    </source>
</evidence>
<dbReference type="InterPro" id="IPR050742">
    <property type="entry name" value="Helicase_Restrict-Modif_Enz"/>
</dbReference>
<dbReference type="InterPro" id="IPR001650">
    <property type="entry name" value="Helicase_C-like"/>
</dbReference>
<dbReference type="InterPro" id="IPR013670">
    <property type="entry name" value="EcoEI_R_C_dom"/>
</dbReference>
<protein>
    <submittedName>
        <fullName evidence="4">Type I restriction enzyme R subunit</fullName>
        <ecNumber evidence="4">3.1.21.3</ecNumber>
    </submittedName>
</protein>
<dbReference type="PROSITE" id="PS51192">
    <property type="entry name" value="HELICASE_ATP_BIND_1"/>
    <property type="match status" value="1"/>
</dbReference>
<keyword evidence="4" id="KW-0378">Hydrolase</keyword>
<dbReference type="EC" id="3.1.21.3" evidence="4"/>
<dbReference type="SUPFAM" id="SSF52540">
    <property type="entry name" value="P-loop containing nucleoside triphosphate hydrolases"/>
    <property type="match status" value="2"/>
</dbReference>
<sequence length="777" mass="87241">MHQAPPLRADFALLHAERPIAVVEVKKSSRDVRRGVQQARRYAERLDVPLAYATNGQRLIEIDMRAQIEHEVQAFQSPEKAWTHYRNANELTSDLAVAFAETRYSRRVVDAAGNPKKLRYYQDVAVQRLIRGIASDKKRLLAVLATGAGKTNVAMQLVHVLWENRWPRGVDSTDSRPRVLYLADRDILVNQPMRDWFRPAFGEEPITRVTTSSPRSKHLYFALYQALDQVGDGTDRLFRQYDPEWFDLVIVDECHRGSAKENSAWREVLEHFSSAVQVGLTATPVSQGHADTYGYFGPPIVEYSLRQGIEDGFLAPFQVVRVHLDSDIDGIEITEGTLDAVTGELVPAGIYKLGRLERELVVPARTEEAANYLTDLMRRTDRLGKTIVFCVDQAHAARFREAMVNRNSDMMQTHNDWVVRITSDEGELGKVLLDRFQQPETAVPVVVTTSRLLSTGVDVPTVKNIVLFTAIKSMPQFKQTIGRGTRLDADNGKEFFTIIDFTGATRLFDDPTFDGPPIRRSVVNYGDPIPAEATEPAELDAAFDDDSPRSTVEQDAANDDATDVDDDEVPADVTDPDHIDAVRRRSTVYTVDGIDVRVASEGVYVVDRETGNLRLIRFEQWVRNRMLALELDRESLLAQWATVSGRKALREALEEELGIGIDGLVARLNRPDCDPIDLLIHLAWDEPLKTRRERANRLTRGERAFLSTYAAEARQVLAVLVDKYSANGPDDLDAKVLVLPPFRDMGTPAQLAARFGGVDQLREALDDLGQQLFKSTA</sequence>
<keyword evidence="5" id="KW-1185">Reference proteome</keyword>
<dbReference type="PANTHER" id="PTHR47396:SF1">
    <property type="entry name" value="ATP-DEPENDENT HELICASE IRC3-RELATED"/>
    <property type="match status" value="1"/>
</dbReference>
<dbReference type="InterPro" id="IPR006935">
    <property type="entry name" value="Helicase/UvrB_N"/>
</dbReference>
<name>A0ABS0JR02_9ACTN</name>
<feature type="compositionally biased region" description="Acidic residues" evidence="1">
    <location>
        <begin position="556"/>
        <end position="570"/>
    </location>
</feature>
<dbReference type="GO" id="GO:0009035">
    <property type="term" value="F:type I site-specific deoxyribonuclease activity"/>
    <property type="evidence" value="ECO:0007669"/>
    <property type="project" value="UniProtKB-EC"/>
</dbReference>
<dbReference type="PANTHER" id="PTHR47396">
    <property type="entry name" value="TYPE I RESTRICTION ENZYME ECOKI R PROTEIN"/>
    <property type="match status" value="1"/>
</dbReference>
<evidence type="ECO:0000256" key="1">
    <source>
        <dbReference type="SAM" id="MobiDB-lite"/>
    </source>
</evidence>
<feature type="domain" description="Helicase ATP-binding" evidence="2">
    <location>
        <begin position="131"/>
        <end position="302"/>
    </location>
</feature>
<dbReference type="Gene3D" id="3.90.1570.30">
    <property type="match status" value="1"/>
</dbReference>
<evidence type="ECO:0000313" key="4">
    <source>
        <dbReference type="EMBL" id="MBG6069468.1"/>
    </source>
</evidence>
<comment type="caution">
    <text evidence="4">The sequence shown here is derived from an EMBL/GenBank/DDBJ whole genome shotgun (WGS) entry which is preliminary data.</text>
</comment>
<dbReference type="Proteomes" id="UP000614915">
    <property type="component" value="Unassembled WGS sequence"/>
</dbReference>
<dbReference type="Pfam" id="PF04851">
    <property type="entry name" value="ResIII"/>
    <property type="match status" value="1"/>
</dbReference>
<dbReference type="CDD" id="cd18032">
    <property type="entry name" value="DEXHc_RE_I_III_res"/>
    <property type="match status" value="1"/>
</dbReference>
<dbReference type="EMBL" id="JADOTX010000001">
    <property type="protein sequence ID" value="MBG6069468.1"/>
    <property type="molecule type" value="Genomic_DNA"/>
</dbReference>
<dbReference type="CDD" id="cd18799">
    <property type="entry name" value="SF2_C_EcoAI-like"/>
    <property type="match status" value="1"/>
</dbReference>
<feature type="region of interest" description="Disordered" evidence="1">
    <location>
        <begin position="539"/>
        <end position="575"/>
    </location>
</feature>
<accession>A0ABS0JR02</accession>